<protein>
    <recommendedName>
        <fullName evidence="1">Rhodanese domain-containing protein</fullName>
    </recommendedName>
</protein>
<dbReference type="EMBL" id="JAWHQM010000023">
    <property type="protein sequence ID" value="KAK5632221.1"/>
    <property type="molecule type" value="Genomic_DNA"/>
</dbReference>
<dbReference type="SUPFAM" id="SSF51735">
    <property type="entry name" value="NAD(P)-binding Rossmann-fold domains"/>
    <property type="match status" value="1"/>
</dbReference>
<dbReference type="Proteomes" id="UP001305414">
    <property type="component" value="Unassembled WGS sequence"/>
</dbReference>
<accession>A0AAN7USV1</accession>
<evidence type="ECO:0000313" key="3">
    <source>
        <dbReference type="Proteomes" id="UP001305414"/>
    </source>
</evidence>
<comment type="caution">
    <text evidence="2">The sequence shown here is derived from an EMBL/GenBank/DDBJ whole genome shotgun (WGS) entry which is preliminary data.</text>
</comment>
<dbReference type="AlphaFoldDB" id="A0AAN7USV1"/>
<keyword evidence="3" id="KW-1185">Reference proteome</keyword>
<dbReference type="InterPro" id="IPR001763">
    <property type="entry name" value="Rhodanese-like_dom"/>
</dbReference>
<dbReference type="InterPro" id="IPR036291">
    <property type="entry name" value="NAD(P)-bd_dom_sf"/>
</dbReference>
<sequence>MKISNPAIPLGSVIVVIGANGYVALEACQKLLEAGYKVRGTVRDLERSAWMHEIFDKDWPGQLELVRVQDFGSDGAFDEAFRGLSSYLLFLAIDHDS</sequence>
<evidence type="ECO:0000313" key="2">
    <source>
        <dbReference type="EMBL" id="KAK5632221.1"/>
    </source>
</evidence>
<evidence type="ECO:0000259" key="1">
    <source>
        <dbReference type="PROSITE" id="PS50206"/>
    </source>
</evidence>
<reference evidence="2 3" key="1">
    <citation type="submission" date="2023-10" db="EMBL/GenBank/DDBJ databases">
        <title>Draft genome sequence of Xylaria bambusicola isolate GMP-LS, the root and basal stem rot pathogen of sugarcane in Indonesia.</title>
        <authorList>
            <person name="Selvaraj P."/>
            <person name="Muralishankar V."/>
            <person name="Muruganantham S."/>
            <person name="Sp S."/>
            <person name="Haryani S."/>
            <person name="Lau K.J.X."/>
            <person name="Naqvi N.I."/>
        </authorList>
    </citation>
    <scope>NUCLEOTIDE SEQUENCE [LARGE SCALE GENOMIC DNA]</scope>
    <source>
        <strain evidence="2">GMP-LS</strain>
    </source>
</reference>
<feature type="domain" description="Rhodanese" evidence="1">
    <location>
        <begin position="8"/>
        <end position="59"/>
    </location>
</feature>
<organism evidence="2 3">
    <name type="scientific">Xylaria bambusicola</name>
    <dbReference type="NCBI Taxonomy" id="326684"/>
    <lineage>
        <taxon>Eukaryota</taxon>
        <taxon>Fungi</taxon>
        <taxon>Dikarya</taxon>
        <taxon>Ascomycota</taxon>
        <taxon>Pezizomycotina</taxon>
        <taxon>Sordariomycetes</taxon>
        <taxon>Xylariomycetidae</taxon>
        <taxon>Xylariales</taxon>
        <taxon>Xylariaceae</taxon>
        <taxon>Xylaria</taxon>
    </lineage>
</organism>
<dbReference type="PROSITE" id="PS50206">
    <property type="entry name" value="RHODANESE_3"/>
    <property type="match status" value="1"/>
</dbReference>
<name>A0AAN7USV1_9PEZI</name>
<proteinExistence type="predicted"/>
<gene>
    <name evidence="2" type="ORF">RRF57_007935</name>
</gene>
<dbReference type="Gene3D" id="3.40.50.720">
    <property type="entry name" value="NAD(P)-binding Rossmann-like Domain"/>
    <property type="match status" value="1"/>
</dbReference>